<evidence type="ECO:0000256" key="7">
    <source>
        <dbReference type="RuleBase" id="RU003346"/>
    </source>
</evidence>
<feature type="domain" description="Major facilitator superfamily (MFS) profile" evidence="9">
    <location>
        <begin position="11"/>
        <end position="507"/>
    </location>
</feature>
<name>A0ABX0U7N5_9FLAO</name>
<dbReference type="PROSITE" id="PS00216">
    <property type="entry name" value="SUGAR_TRANSPORT_1"/>
    <property type="match status" value="1"/>
</dbReference>
<feature type="transmembrane region" description="Helical" evidence="8">
    <location>
        <begin position="102"/>
        <end position="122"/>
    </location>
</feature>
<comment type="caution">
    <text evidence="10">The sequence shown here is derived from an EMBL/GenBank/DDBJ whole genome shotgun (WGS) entry which is preliminary data.</text>
</comment>
<evidence type="ECO:0000256" key="8">
    <source>
        <dbReference type="SAM" id="Phobius"/>
    </source>
</evidence>
<feature type="transmembrane region" description="Helical" evidence="8">
    <location>
        <begin position="330"/>
        <end position="348"/>
    </location>
</feature>
<dbReference type="PANTHER" id="PTHR48023">
    <property type="entry name" value="D-XYLOSE-PROTON SYMPORTER-LIKE 2"/>
    <property type="match status" value="1"/>
</dbReference>
<dbReference type="InterPro" id="IPR005829">
    <property type="entry name" value="Sugar_transporter_CS"/>
</dbReference>
<accession>A0ABX0U7N5</accession>
<keyword evidence="6 8" id="KW-0472">Membrane</keyword>
<dbReference type="InterPro" id="IPR005828">
    <property type="entry name" value="MFS_sugar_transport-like"/>
</dbReference>
<dbReference type="NCBIfam" id="TIGR00879">
    <property type="entry name" value="SP"/>
    <property type="match status" value="1"/>
</dbReference>
<feature type="transmembrane region" description="Helical" evidence="8">
    <location>
        <begin position="417"/>
        <end position="440"/>
    </location>
</feature>
<feature type="transmembrane region" description="Helical" evidence="8">
    <location>
        <begin position="9"/>
        <end position="33"/>
    </location>
</feature>
<keyword evidence="3 7" id="KW-0813">Transport</keyword>
<feature type="transmembrane region" description="Helical" evidence="8">
    <location>
        <begin position="134"/>
        <end position="157"/>
    </location>
</feature>
<evidence type="ECO:0000313" key="11">
    <source>
        <dbReference type="Proteomes" id="UP000745859"/>
    </source>
</evidence>
<evidence type="ECO:0000313" key="10">
    <source>
        <dbReference type="EMBL" id="NIJ44863.1"/>
    </source>
</evidence>
<protein>
    <submittedName>
        <fullName evidence="10">Sugar porter (SP) family MFS transporter</fullName>
    </submittedName>
</protein>
<dbReference type="PANTHER" id="PTHR48023:SF4">
    <property type="entry name" value="D-XYLOSE-PROTON SYMPORTER-LIKE 2"/>
    <property type="match status" value="1"/>
</dbReference>
<evidence type="ECO:0000256" key="2">
    <source>
        <dbReference type="ARBA" id="ARBA00010992"/>
    </source>
</evidence>
<evidence type="ECO:0000256" key="3">
    <source>
        <dbReference type="ARBA" id="ARBA00022448"/>
    </source>
</evidence>
<evidence type="ECO:0000256" key="6">
    <source>
        <dbReference type="ARBA" id="ARBA00023136"/>
    </source>
</evidence>
<proteinExistence type="inferred from homology"/>
<reference evidence="10 11" key="1">
    <citation type="submission" date="2020-03" db="EMBL/GenBank/DDBJ databases">
        <title>Genomic Encyclopedia of Type Strains, Phase IV (KMG-IV): sequencing the most valuable type-strain genomes for metagenomic binning, comparative biology and taxonomic classification.</title>
        <authorList>
            <person name="Goeker M."/>
        </authorList>
    </citation>
    <scope>NUCLEOTIDE SEQUENCE [LARGE SCALE GENOMIC DNA]</scope>
    <source>
        <strain evidence="10 11">DSM 101599</strain>
    </source>
</reference>
<keyword evidence="11" id="KW-1185">Reference proteome</keyword>
<sequence length="522" mass="57736">MGSHKLNAFVYAGIVAIGGFIFGLDAAVISGTVKYLTQEFALSEMQIGFVVSAPGFGVLPALPLAGYLSNKLGRKKALQLVALLYLVSAVCSTFAPTYLTLVLARFLGGMAFCSLSLATMYIGEIAPPKWRGKLVSINQINIVIGLSAAYFVNYLIIDAVGVNSDWITSLGIKENTWRWMLGSEIIPAFLWLILLFFIPESPSWLVFNNQIKAAKKTLRKIMPNTEVDEHVAGMVVSLATSEKNQSVLDQFKEIVSKPMRLTLIIGVTVALVQQITGINAILFYAPTVFEQLGIGTDAAFIQAIWVGVTGLFFTILAIVFIDRIGRRPMIVWGTLWLVLSLGICSYGFKTARYKLVEEDVVTLTEFKNKDLLMLIVGKEFKSDAVFKKELKLLLGEKKARIHASNLIQKAVKLNTTLILFGILSFIAAFHFSIGPVLWVLFSEIFPISLRGIAIPSFAFITSITSYFVQLFFPWQLANMGASSVFLFYAVLGLIGFVILFRFLPETKNLSIEEIQKKLIKKT</sequence>
<dbReference type="RefSeq" id="WP_167185661.1">
    <property type="nucleotide sequence ID" value="NZ_JAASQL010000001.1"/>
</dbReference>
<organism evidence="10 11">
    <name type="scientific">Wenyingzhuangia heitensis</name>
    <dbReference type="NCBI Taxonomy" id="1487859"/>
    <lineage>
        <taxon>Bacteria</taxon>
        <taxon>Pseudomonadati</taxon>
        <taxon>Bacteroidota</taxon>
        <taxon>Flavobacteriia</taxon>
        <taxon>Flavobacteriales</taxon>
        <taxon>Flavobacteriaceae</taxon>
        <taxon>Wenyingzhuangia</taxon>
    </lineage>
</organism>
<dbReference type="InterPro" id="IPR036259">
    <property type="entry name" value="MFS_trans_sf"/>
</dbReference>
<gene>
    <name evidence="10" type="ORF">FHR24_001302</name>
</gene>
<dbReference type="InterPro" id="IPR020846">
    <property type="entry name" value="MFS_dom"/>
</dbReference>
<dbReference type="Gene3D" id="1.20.1250.20">
    <property type="entry name" value="MFS general substrate transporter like domains"/>
    <property type="match status" value="1"/>
</dbReference>
<keyword evidence="5 8" id="KW-1133">Transmembrane helix</keyword>
<dbReference type="InterPro" id="IPR003663">
    <property type="entry name" value="Sugar/inositol_transpt"/>
</dbReference>
<dbReference type="PRINTS" id="PR00171">
    <property type="entry name" value="SUGRTRNSPORT"/>
</dbReference>
<comment type="subcellular location">
    <subcellularLocation>
        <location evidence="1">Membrane</location>
        <topology evidence="1">Multi-pass membrane protein</topology>
    </subcellularLocation>
</comment>
<evidence type="ECO:0000256" key="4">
    <source>
        <dbReference type="ARBA" id="ARBA00022692"/>
    </source>
</evidence>
<dbReference type="Pfam" id="PF00083">
    <property type="entry name" value="Sugar_tr"/>
    <property type="match status" value="2"/>
</dbReference>
<feature type="transmembrane region" description="Helical" evidence="8">
    <location>
        <begin position="298"/>
        <end position="321"/>
    </location>
</feature>
<dbReference type="PROSITE" id="PS50850">
    <property type="entry name" value="MFS"/>
    <property type="match status" value="1"/>
</dbReference>
<keyword evidence="4 8" id="KW-0812">Transmembrane</keyword>
<evidence type="ECO:0000256" key="1">
    <source>
        <dbReference type="ARBA" id="ARBA00004141"/>
    </source>
</evidence>
<dbReference type="SUPFAM" id="SSF103473">
    <property type="entry name" value="MFS general substrate transporter"/>
    <property type="match status" value="1"/>
</dbReference>
<feature type="transmembrane region" description="Helical" evidence="8">
    <location>
        <begin position="177"/>
        <end position="198"/>
    </location>
</feature>
<feature type="transmembrane region" description="Helical" evidence="8">
    <location>
        <begin position="484"/>
        <end position="503"/>
    </location>
</feature>
<feature type="transmembrane region" description="Helical" evidence="8">
    <location>
        <begin position="45"/>
        <end position="65"/>
    </location>
</feature>
<dbReference type="InterPro" id="IPR050820">
    <property type="entry name" value="MFS_Sugar_Transporter"/>
</dbReference>
<evidence type="ECO:0000259" key="9">
    <source>
        <dbReference type="PROSITE" id="PS50850"/>
    </source>
</evidence>
<comment type="similarity">
    <text evidence="2 7">Belongs to the major facilitator superfamily. Sugar transporter (TC 2.A.1.1) family.</text>
</comment>
<evidence type="ECO:0000256" key="5">
    <source>
        <dbReference type="ARBA" id="ARBA00022989"/>
    </source>
</evidence>
<feature type="transmembrane region" description="Helical" evidence="8">
    <location>
        <begin position="452"/>
        <end position="472"/>
    </location>
</feature>
<dbReference type="Proteomes" id="UP000745859">
    <property type="component" value="Unassembled WGS sequence"/>
</dbReference>
<feature type="transmembrane region" description="Helical" evidence="8">
    <location>
        <begin position="77"/>
        <end position="96"/>
    </location>
</feature>
<feature type="transmembrane region" description="Helical" evidence="8">
    <location>
        <begin position="261"/>
        <end position="286"/>
    </location>
</feature>
<dbReference type="EMBL" id="JAASQL010000001">
    <property type="protein sequence ID" value="NIJ44863.1"/>
    <property type="molecule type" value="Genomic_DNA"/>
</dbReference>